<organism evidence="1 2">
    <name type="scientific">Candidatus Nitrospira neomarina</name>
    <dbReference type="NCBI Taxonomy" id="3020899"/>
    <lineage>
        <taxon>Bacteria</taxon>
        <taxon>Pseudomonadati</taxon>
        <taxon>Nitrospirota</taxon>
        <taxon>Nitrospiria</taxon>
        <taxon>Nitrospirales</taxon>
        <taxon>Nitrospiraceae</taxon>
        <taxon>Nitrospira</taxon>
    </lineage>
</organism>
<protein>
    <submittedName>
        <fullName evidence="1">Helix-turn-helix domain-containing protein</fullName>
    </submittedName>
</protein>
<dbReference type="EMBL" id="CP116968">
    <property type="protein sequence ID" value="WNM63130.1"/>
    <property type="molecule type" value="Genomic_DNA"/>
</dbReference>
<dbReference type="RefSeq" id="WP_312747498.1">
    <property type="nucleotide sequence ID" value="NZ_CP116968.1"/>
</dbReference>
<keyword evidence="2" id="KW-1185">Reference proteome</keyword>
<name>A0AA96GMF9_9BACT</name>
<reference evidence="1 2" key="1">
    <citation type="submission" date="2023-01" db="EMBL/GenBank/DDBJ databases">
        <title>Cultivation and genomic characterization of new, ubiquitous marine nitrite-oxidizing bacteria from the Nitrospirales.</title>
        <authorList>
            <person name="Mueller A.J."/>
            <person name="Daebeler A."/>
            <person name="Herbold C.W."/>
            <person name="Kirkegaard R.H."/>
            <person name="Daims H."/>
        </authorList>
    </citation>
    <scope>NUCLEOTIDE SEQUENCE [LARGE SCALE GENOMIC DNA]</scope>
    <source>
        <strain evidence="1 2">DK</strain>
    </source>
</reference>
<sequence length="144" mass="16739">MIELVLEMKRRNPTFGCPEIAEHLSKTFALTLDKDVVRRILAAYYRPERDDGPSWLSFLGKTKDSLWSIDFFRCESLRLQTHWVLVVMNHCTRRIIGFEVHSAPAIDGPALCRMFHLVTGHHGVPHCLSSDHDPIFRFHQCKRI</sequence>
<dbReference type="AlphaFoldDB" id="A0AA96GMF9"/>
<dbReference type="KEGG" id="nneo:PQG83_05080"/>
<dbReference type="GO" id="GO:0003676">
    <property type="term" value="F:nucleic acid binding"/>
    <property type="evidence" value="ECO:0007669"/>
    <property type="project" value="InterPro"/>
</dbReference>
<proteinExistence type="predicted"/>
<dbReference type="InterPro" id="IPR036397">
    <property type="entry name" value="RNaseH_sf"/>
</dbReference>
<dbReference type="Proteomes" id="UP001302494">
    <property type="component" value="Chromosome"/>
</dbReference>
<accession>A0AA96GMF9</accession>
<dbReference type="Gene3D" id="3.30.420.10">
    <property type="entry name" value="Ribonuclease H-like superfamily/Ribonuclease H"/>
    <property type="match status" value="1"/>
</dbReference>
<dbReference type="InterPro" id="IPR012337">
    <property type="entry name" value="RNaseH-like_sf"/>
</dbReference>
<evidence type="ECO:0000313" key="2">
    <source>
        <dbReference type="Proteomes" id="UP001302494"/>
    </source>
</evidence>
<evidence type="ECO:0000313" key="1">
    <source>
        <dbReference type="EMBL" id="WNM63130.1"/>
    </source>
</evidence>
<gene>
    <name evidence="1" type="ORF">PQG83_05080</name>
</gene>
<dbReference type="SUPFAM" id="SSF53098">
    <property type="entry name" value="Ribonuclease H-like"/>
    <property type="match status" value="1"/>
</dbReference>